<keyword evidence="5" id="KW-1185">Reference proteome</keyword>
<proteinExistence type="inferred from homology"/>
<dbReference type="PANTHER" id="PTHR30024">
    <property type="entry name" value="ALIPHATIC SULFONATES-BINDING PROTEIN-RELATED"/>
    <property type="match status" value="1"/>
</dbReference>
<comment type="caution">
    <text evidence="4">The sequence shown here is derived from an EMBL/GenBank/DDBJ whole genome shotgun (WGS) entry which is preliminary data.</text>
</comment>
<dbReference type="SUPFAM" id="SSF53850">
    <property type="entry name" value="Periplasmic binding protein-like II"/>
    <property type="match status" value="1"/>
</dbReference>
<protein>
    <submittedName>
        <fullName evidence="4">ABC transporter substrate-binding protein</fullName>
    </submittedName>
</protein>
<evidence type="ECO:0000313" key="4">
    <source>
        <dbReference type="EMBL" id="MQP12702.1"/>
    </source>
</evidence>
<name>A0A6A7WE56_9BACT</name>
<evidence type="ECO:0000256" key="2">
    <source>
        <dbReference type="ARBA" id="ARBA00010742"/>
    </source>
</evidence>
<evidence type="ECO:0000256" key="3">
    <source>
        <dbReference type="ARBA" id="ARBA00022729"/>
    </source>
</evidence>
<dbReference type="PANTHER" id="PTHR30024:SF47">
    <property type="entry name" value="TAURINE-BINDING PERIPLASMIC PROTEIN"/>
    <property type="match status" value="1"/>
</dbReference>
<organism evidence="4 5">
    <name type="scientific">Segatella copri</name>
    <dbReference type="NCBI Taxonomy" id="165179"/>
    <lineage>
        <taxon>Bacteria</taxon>
        <taxon>Pseudomonadati</taxon>
        <taxon>Bacteroidota</taxon>
        <taxon>Bacteroidia</taxon>
        <taxon>Bacteroidales</taxon>
        <taxon>Prevotellaceae</taxon>
        <taxon>Segatella</taxon>
    </lineage>
</organism>
<evidence type="ECO:0000256" key="1">
    <source>
        <dbReference type="ARBA" id="ARBA00004418"/>
    </source>
</evidence>
<keyword evidence="3" id="KW-0732">Signal</keyword>
<dbReference type="RefSeq" id="WP_158464281.1">
    <property type="nucleotide sequence ID" value="NZ_VZAD01000092.1"/>
</dbReference>
<dbReference type="Gene3D" id="3.40.190.10">
    <property type="entry name" value="Periplasmic binding protein-like II"/>
    <property type="match status" value="2"/>
</dbReference>
<dbReference type="OrthoDB" id="1081427at2"/>
<comment type="similarity">
    <text evidence="2">Belongs to the bacterial solute-binding protein SsuA/TauA family.</text>
</comment>
<dbReference type="AlphaFoldDB" id="A0A6A7WE56"/>
<dbReference type="PROSITE" id="PS51257">
    <property type="entry name" value="PROKAR_LIPOPROTEIN"/>
    <property type="match status" value="1"/>
</dbReference>
<dbReference type="Proteomes" id="UP000384372">
    <property type="component" value="Unassembled WGS sequence"/>
</dbReference>
<gene>
    <name evidence="4" type="ORF">F7D20_12225</name>
</gene>
<evidence type="ECO:0000313" key="5">
    <source>
        <dbReference type="Proteomes" id="UP000384372"/>
    </source>
</evidence>
<dbReference type="EMBL" id="VZAD01000092">
    <property type="protein sequence ID" value="MQP12702.1"/>
    <property type="molecule type" value="Genomic_DNA"/>
</dbReference>
<comment type="subcellular location">
    <subcellularLocation>
        <location evidence="1">Periplasm</location>
    </subcellularLocation>
</comment>
<accession>A0A6A7WE56</accession>
<sequence>MNKKIFLLLFVCCAALGISSCGDSHEKRARLSKAEKARLDSIDRASFKVGVMPTLDCLPVLVAKDFHLFDTLGVDVHLRHFNAQMDCDTALTNKRVEGSVTDLVRAARLQSKGTKLTFPIATSAYWQIISNKRSRISELKQLSDKMIAITRYSATDYLATLAIDSVHPKYDVYRVQINDVNIRLKMLLNNEMDAVLLSEPQATRARLEGHVKLMDSRDKNVRLGVFAFRTEALKEPRRKQQLDLFIKAYNMAVDSINKNGVQHYKDLIIKNCGVDARTVDALPKLRYQHAGSPRKHDQNIANSIKN</sequence>
<dbReference type="GO" id="GO:0042597">
    <property type="term" value="C:periplasmic space"/>
    <property type="evidence" value="ECO:0007669"/>
    <property type="project" value="UniProtKB-SubCell"/>
</dbReference>
<reference evidence="4 5" key="1">
    <citation type="submission" date="2019-09" db="EMBL/GenBank/DDBJ databases">
        <title>Distinct polysaccharide growth profiles of human intestinal Prevotella copri isolates.</title>
        <authorList>
            <person name="Fehlner-Peach H."/>
            <person name="Magnabosco C."/>
            <person name="Raghavan V."/>
            <person name="Scher J.U."/>
            <person name="Tett A."/>
            <person name="Cox L.M."/>
            <person name="Gottsegen C."/>
            <person name="Watters A."/>
            <person name="Wiltshire- Gordon J.D."/>
            <person name="Segata N."/>
            <person name="Bonneau R."/>
            <person name="Littman D.R."/>
        </authorList>
    </citation>
    <scope>NUCLEOTIDE SEQUENCE [LARGE SCALE GENOMIC DNA]</scope>
    <source>
        <strain evidence="5">iAQ1173</strain>
    </source>
</reference>